<dbReference type="Proteomes" id="UP001185927">
    <property type="component" value="Unassembled WGS sequence"/>
</dbReference>
<gene>
    <name evidence="2" type="ORF">R3Q16_08850</name>
</gene>
<keyword evidence="3" id="KW-1185">Reference proteome</keyword>
<sequence length="398" mass="44570">MSAAPMYSVSRHRASFTSNVDAVRNEWLEHGLCARPSDRDTAEWAVAQLYRRSGFPEPEFLWVPSPPAGSDLIVVEGLSMSLDSNRLRCASARIASMFSDLRSRMDAHIERRRSDWPNERWGIDTARTQSPEDAVRLGISPDRIMRAAVWDSLHTTLFDGVAAAIRTMSTPVPGSVTWYGQQEAHRIAYYDAYRRCGLASFRSDDDEILDIHTALAGATGWWWAFDTVCVMSERPTVLRVEPIPGRVHNERRLHDSDSPAIEFGDGHRVYVQHGTIVPSWVVLDPTAERIAAERNIEIRRCAIERIGWDTYIDTAGLALVDQADDPGNAGHTLQLYASPDGWGRSGRILLAVNGSPERDGRRRRYGLYVPGWFSSALDAAGWTYGIAGVDYARLVRRT</sequence>
<comment type="caution">
    <text evidence="2">The sequence shown here is derived from an EMBL/GenBank/DDBJ whole genome shotgun (WGS) entry which is preliminary data.</text>
</comment>
<proteinExistence type="predicted"/>
<dbReference type="RefSeq" id="WP_317541075.1">
    <property type="nucleotide sequence ID" value="NZ_JAWLKB010000003.1"/>
</dbReference>
<dbReference type="EMBL" id="JAWLKB010000003">
    <property type="protein sequence ID" value="MDV6266710.1"/>
    <property type="molecule type" value="Genomic_DNA"/>
</dbReference>
<accession>A0ABU4BR88</accession>
<dbReference type="Pfam" id="PF20530">
    <property type="entry name" value="DUF6745"/>
    <property type="match status" value="1"/>
</dbReference>
<evidence type="ECO:0000313" key="2">
    <source>
        <dbReference type="EMBL" id="MDV6266710.1"/>
    </source>
</evidence>
<protein>
    <recommendedName>
        <fullName evidence="1">DUF6745 domain-containing protein</fullName>
    </recommendedName>
</protein>
<name>A0ABU4BR88_RHOGO</name>
<evidence type="ECO:0000259" key="1">
    <source>
        <dbReference type="Pfam" id="PF20530"/>
    </source>
</evidence>
<feature type="domain" description="DUF6745" evidence="1">
    <location>
        <begin position="197"/>
        <end position="393"/>
    </location>
</feature>
<evidence type="ECO:0000313" key="3">
    <source>
        <dbReference type="Proteomes" id="UP001185927"/>
    </source>
</evidence>
<dbReference type="InterPro" id="IPR046633">
    <property type="entry name" value="DUF6745"/>
</dbReference>
<organism evidence="2 3">
    <name type="scientific">Rhodococcus globerulus</name>
    <dbReference type="NCBI Taxonomy" id="33008"/>
    <lineage>
        <taxon>Bacteria</taxon>
        <taxon>Bacillati</taxon>
        <taxon>Actinomycetota</taxon>
        <taxon>Actinomycetes</taxon>
        <taxon>Mycobacteriales</taxon>
        <taxon>Nocardiaceae</taxon>
        <taxon>Rhodococcus</taxon>
    </lineage>
</organism>
<reference evidence="2 3" key="1">
    <citation type="submission" date="2023-10" db="EMBL/GenBank/DDBJ databases">
        <title>Development of a sustainable strategy for remediation of hydrocarbon-contaminated territories based on the waste exchange concept.</title>
        <authorList>
            <person name="Krivoruchko A."/>
        </authorList>
    </citation>
    <scope>NUCLEOTIDE SEQUENCE [LARGE SCALE GENOMIC DNA]</scope>
    <source>
        <strain evidence="2 3">IEGM 1203</strain>
    </source>
</reference>